<dbReference type="GO" id="GO:0016787">
    <property type="term" value="F:hydrolase activity"/>
    <property type="evidence" value="ECO:0007669"/>
    <property type="project" value="UniProtKB-KW"/>
</dbReference>
<feature type="region of interest" description="Disordered" evidence="5">
    <location>
        <begin position="349"/>
        <end position="370"/>
    </location>
</feature>
<keyword evidence="8" id="KW-0378">Hydrolase</keyword>
<dbReference type="Pfam" id="PF06439">
    <property type="entry name" value="3keto-disac_hyd"/>
    <property type="match status" value="1"/>
</dbReference>
<accession>A0ABU2LH69</accession>
<dbReference type="InterPro" id="IPR008972">
    <property type="entry name" value="Cupredoxin"/>
</dbReference>
<evidence type="ECO:0000256" key="5">
    <source>
        <dbReference type="SAM" id="MobiDB-lite"/>
    </source>
</evidence>
<keyword evidence="2" id="KW-0479">Metal-binding</keyword>
<dbReference type="Gene3D" id="2.60.40.10">
    <property type="entry name" value="Immunoglobulins"/>
    <property type="match status" value="2"/>
</dbReference>
<evidence type="ECO:0000313" key="8">
    <source>
        <dbReference type="EMBL" id="MDT0316931.1"/>
    </source>
</evidence>
<dbReference type="InterPro" id="IPR028871">
    <property type="entry name" value="BlueCu_1_BS"/>
</dbReference>
<dbReference type="InterPro" id="IPR000923">
    <property type="entry name" value="BlueCu_1"/>
</dbReference>
<evidence type="ECO:0000259" key="7">
    <source>
        <dbReference type="Pfam" id="PF06439"/>
    </source>
</evidence>
<protein>
    <submittedName>
        <fullName evidence="8">Family 16 glycoside hydrolase</fullName>
    </submittedName>
</protein>
<dbReference type="InterPro" id="IPR058094">
    <property type="entry name" value="Ig-like_OmpL47-like"/>
</dbReference>
<dbReference type="InterPro" id="IPR013783">
    <property type="entry name" value="Ig-like_fold"/>
</dbReference>
<evidence type="ECO:0000256" key="2">
    <source>
        <dbReference type="ARBA" id="ARBA00022723"/>
    </source>
</evidence>
<dbReference type="PROSITE" id="PS00196">
    <property type="entry name" value="COPPER_BLUE"/>
    <property type="match status" value="1"/>
</dbReference>
<comment type="caution">
    <text evidence="8">The sequence shown here is derived from an EMBL/GenBank/DDBJ whole genome shotgun (WGS) entry which is preliminary data.</text>
</comment>
<dbReference type="Gene3D" id="2.60.120.560">
    <property type="entry name" value="Exo-inulinase, domain 1"/>
    <property type="match status" value="1"/>
</dbReference>
<dbReference type="SUPFAM" id="SSF49503">
    <property type="entry name" value="Cupredoxins"/>
    <property type="match status" value="1"/>
</dbReference>
<gene>
    <name evidence="8" type="ORF">RNC47_01110</name>
</gene>
<dbReference type="Pfam" id="PF00127">
    <property type="entry name" value="Copper-bind"/>
    <property type="match status" value="1"/>
</dbReference>
<evidence type="ECO:0000256" key="1">
    <source>
        <dbReference type="ARBA" id="ARBA00022448"/>
    </source>
</evidence>
<name>A0ABU2LH69_9ACTN</name>
<evidence type="ECO:0000259" key="6">
    <source>
        <dbReference type="Pfam" id="PF00127"/>
    </source>
</evidence>
<reference evidence="9" key="1">
    <citation type="submission" date="2023-07" db="EMBL/GenBank/DDBJ databases">
        <title>30 novel species of actinomycetes from the DSMZ collection.</title>
        <authorList>
            <person name="Nouioui I."/>
        </authorList>
    </citation>
    <scope>NUCLEOTIDE SEQUENCE [LARGE SCALE GENOMIC DNA]</scope>
    <source>
        <strain evidence="9">DSM 44918</strain>
    </source>
</reference>
<dbReference type="InterPro" id="IPR010496">
    <property type="entry name" value="AL/BT2_dom"/>
</dbReference>
<keyword evidence="4" id="KW-0186">Copper</keyword>
<evidence type="ECO:0000256" key="3">
    <source>
        <dbReference type="ARBA" id="ARBA00022982"/>
    </source>
</evidence>
<keyword evidence="9" id="KW-1185">Reference proteome</keyword>
<organism evidence="8 9">
    <name type="scientific">Streptomyces millisiae</name>
    <dbReference type="NCBI Taxonomy" id="3075542"/>
    <lineage>
        <taxon>Bacteria</taxon>
        <taxon>Bacillati</taxon>
        <taxon>Actinomycetota</taxon>
        <taxon>Actinomycetes</taxon>
        <taxon>Kitasatosporales</taxon>
        <taxon>Streptomycetaceae</taxon>
        <taxon>Streptomyces</taxon>
    </lineage>
</organism>
<dbReference type="Proteomes" id="UP001183420">
    <property type="component" value="Unassembled WGS sequence"/>
</dbReference>
<dbReference type="RefSeq" id="WP_311594660.1">
    <property type="nucleotide sequence ID" value="NZ_JAVREM010000001.1"/>
</dbReference>
<evidence type="ECO:0000313" key="9">
    <source>
        <dbReference type="Proteomes" id="UP001183420"/>
    </source>
</evidence>
<dbReference type="NCBIfam" id="NF047446">
    <property type="entry name" value="barrel_OmpL47"/>
    <property type="match status" value="2"/>
</dbReference>
<proteinExistence type="predicted"/>
<keyword evidence="1" id="KW-0813">Transport</keyword>
<dbReference type="EMBL" id="JAVREM010000001">
    <property type="protein sequence ID" value="MDT0316931.1"/>
    <property type="molecule type" value="Genomic_DNA"/>
</dbReference>
<feature type="domain" description="3-keto-alpha-glucoside-1,2-lyase/3-keto-2-hydroxy-glucal hydratase" evidence="7">
    <location>
        <begin position="461"/>
        <end position="657"/>
    </location>
</feature>
<dbReference type="Gene3D" id="2.60.40.420">
    <property type="entry name" value="Cupredoxins - blue copper proteins"/>
    <property type="match status" value="1"/>
</dbReference>
<sequence>MTHGSTRAVAAARAATARRRLAVLLALCLAALALGTLPGARADQRPADGRDPAAQQVLTWTADNDITRYLSAPTTAVAGEATLVFENSAATGNTTGMPHTLTFDTSNPEYNNDVAVNIMANPNDANGGRYEVTVNLSPGTYRFFCAIPGHGQMQGELVVTEGGSGEDTTPPEATADVDGERNADGDYVGSATVTLAATDGGSGVDRIDYAVDGEDFTPYEAPIVLNTVGEHTVTYRATDKAGNVSADQTVTVRVVEPSGEDTTPPEVTATVDGERNADGDYVTMATVSLTATDDASGVAGIEYSLNGGAFTPYTAPVMVHSVGDHTVGYRATDNAGNSSATESVAFSVVPPDDPEEPGEPPADCPESDDRPLVMVGDEETGVPNRTAPDGCTINEVIEDERGWSSKGSFLTHVRTVTDRLYIAGMIDEDGQTRIREAAERSDVGEPGNRDGYERILTGTEQSLDRWAHVGGGAFELNDDGSVTSSTTVPGMGMLWFPEAQYGDFSLRLKFRDDAPGDASANSGVFVRFPRVHNHPEESRPEWVAIKYGHEVQIYDGRYGDQYKTGSVYGFDVVNRGEAMTVPGGVWNDYEIRVIDQHYWIYRNGLLINEFENAPGQLFSPPRADDPGTDGRQHDTGYIGLQTHGTSDVISFRDIRIRSL</sequence>
<feature type="domain" description="Blue (type 1) copper" evidence="6">
    <location>
        <begin position="90"/>
        <end position="159"/>
    </location>
</feature>
<evidence type="ECO:0000256" key="4">
    <source>
        <dbReference type="ARBA" id="ARBA00023008"/>
    </source>
</evidence>
<keyword evidence="3" id="KW-0249">Electron transport</keyword>